<evidence type="ECO:0000313" key="1">
    <source>
        <dbReference type="EMBL" id="DAD78177.1"/>
    </source>
</evidence>
<sequence length="34" mass="3951">MLNSASIRCRVISIINYSAPLIRYLLIPNKRTIF</sequence>
<protein>
    <submittedName>
        <fullName evidence="1">Uncharacterized protein</fullName>
    </submittedName>
</protein>
<reference evidence="1" key="1">
    <citation type="journal article" date="2021" name="Proc. Natl. Acad. Sci. U.S.A.">
        <title>A Catalog of Tens of Thousands of Viruses from Human Metagenomes Reveals Hidden Associations with Chronic Diseases.</title>
        <authorList>
            <person name="Tisza M.J."/>
            <person name="Buck C.B."/>
        </authorList>
    </citation>
    <scope>NUCLEOTIDE SEQUENCE</scope>
    <source>
        <strain evidence="1">Ctrgt10</strain>
    </source>
</reference>
<dbReference type="EMBL" id="BK014839">
    <property type="protein sequence ID" value="DAD78177.1"/>
    <property type="molecule type" value="Genomic_DNA"/>
</dbReference>
<proteinExistence type="predicted"/>
<organism evidence="1">
    <name type="scientific">Siphoviridae sp. ctrgt10</name>
    <dbReference type="NCBI Taxonomy" id="2826479"/>
    <lineage>
        <taxon>Viruses</taxon>
        <taxon>Duplodnaviria</taxon>
        <taxon>Heunggongvirae</taxon>
        <taxon>Uroviricota</taxon>
        <taxon>Caudoviricetes</taxon>
    </lineage>
</organism>
<accession>A0A8S5M773</accession>
<name>A0A8S5M773_9CAUD</name>